<gene>
    <name evidence="1" type="ordered locus">Tery_3868</name>
</gene>
<dbReference type="InterPro" id="IPR011990">
    <property type="entry name" value="TPR-like_helical_dom_sf"/>
</dbReference>
<dbReference type="RefSeq" id="WP_011613237.1">
    <property type="nucleotide sequence ID" value="NC_008312.1"/>
</dbReference>
<dbReference type="EMBL" id="CP000393">
    <property type="protein sequence ID" value="ABG52907.1"/>
    <property type="molecule type" value="Genomic_DNA"/>
</dbReference>
<evidence type="ECO:0008006" key="2">
    <source>
        <dbReference type="Google" id="ProtNLM"/>
    </source>
</evidence>
<proteinExistence type="predicted"/>
<evidence type="ECO:0000313" key="1">
    <source>
        <dbReference type="EMBL" id="ABG52907.1"/>
    </source>
</evidence>
<name>Q10XW7_TRIEI</name>
<reference evidence="1" key="1">
    <citation type="submission" date="2006-06" db="EMBL/GenBank/DDBJ databases">
        <title>Complete sequence of Trichodesmium erythraeum IMS101.</title>
        <authorList>
            <consortium name="US DOE Joint Genome Institute"/>
            <person name="Copeland A."/>
            <person name="Lucas S."/>
            <person name="Lapidus A."/>
            <person name="Barry K."/>
            <person name="Detter J.C."/>
            <person name="Glavina del Rio T."/>
            <person name="Hammon N."/>
            <person name="Israni S."/>
            <person name="Dalin E."/>
            <person name="Tice H."/>
            <person name="Pitluck S."/>
            <person name="Kiss H."/>
            <person name="Munk A.C."/>
            <person name="Brettin T."/>
            <person name="Bruce D."/>
            <person name="Han C."/>
            <person name="Tapia R."/>
            <person name="Gilna P."/>
            <person name="Schmutz J."/>
            <person name="Larimer F."/>
            <person name="Land M."/>
            <person name="Hauser L."/>
            <person name="Kyrpides N."/>
            <person name="Kim E."/>
            <person name="Richardson P."/>
        </authorList>
    </citation>
    <scope>NUCLEOTIDE SEQUENCE [LARGE SCALE GENOMIC DNA]</scope>
    <source>
        <strain evidence="1">IMS101</strain>
    </source>
</reference>
<dbReference type="SUPFAM" id="SSF48452">
    <property type="entry name" value="TPR-like"/>
    <property type="match status" value="1"/>
</dbReference>
<dbReference type="KEGG" id="ter:Tery_3868"/>
<dbReference type="eggNOG" id="COG0457">
    <property type="taxonomic scope" value="Bacteria"/>
</dbReference>
<sequence length="105" mass="12287">MENWGELCLFGSLNNQDQDVMFACEKAVKLKPNDRKIRNYRGLARTLTGNYQGAIEDFQVLVDTTKDEDEKAKVEGWIETLKKGENPFTSEVLKELEYNRDWMYD</sequence>
<accession>Q10XW7</accession>
<protein>
    <recommendedName>
        <fullName evidence="2">TPR repeat</fullName>
    </recommendedName>
</protein>
<dbReference type="AlphaFoldDB" id="Q10XW7"/>
<dbReference type="OrthoDB" id="462132at2"/>
<dbReference type="Gene3D" id="1.25.40.10">
    <property type="entry name" value="Tetratricopeptide repeat domain"/>
    <property type="match status" value="1"/>
</dbReference>
<organism evidence="1">
    <name type="scientific">Trichodesmium erythraeum (strain IMS101)</name>
    <dbReference type="NCBI Taxonomy" id="203124"/>
    <lineage>
        <taxon>Bacteria</taxon>
        <taxon>Bacillati</taxon>
        <taxon>Cyanobacteriota</taxon>
        <taxon>Cyanophyceae</taxon>
        <taxon>Oscillatoriophycideae</taxon>
        <taxon>Oscillatoriales</taxon>
        <taxon>Microcoleaceae</taxon>
        <taxon>Trichodesmium</taxon>
    </lineage>
</organism>
<dbReference type="HOGENOM" id="CLU_2235402_0_0_3"/>